<gene>
    <name evidence="2" type="ORF">G7B40_021680</name>
    <name evidence="3" type="ORF">G7B40_039105</name>
</gene>
<evidence type="ECO:0000313" key="4">
    <source>
        <dbReference type="Proteomes" id="UP000667802"/>
    </source>
</evidence>
<reference evidence="2 4" key="1">
    <citation type="journal article" date="2021" name="Science">
        <title>Hunting the eagle killer: A cyanobacterial neurotoxin causes vacuolar myelinopathy.</title>
        <authorList>
            <person name="Breinlinger S."/>
            <person name="Phillips T.J."/>
            <person name="Haram B.N."/>
            <person name="Mares J."/>
            <person name="Martinez Yerena J.A."/>
            <person name="Hrouzek P."/>
            <person name="Sobotka R."/>
            <person name="Henderson W.M."/>
            <person name="Schmieder P."/>
            <person name="Williams S.M."/>
            <person name="Lauderdale J.D."/>
            <person name="Wilde H.D."/>
            <person name="Gerrin W."/>
            <person name="Kust A."/>
            <person name="Washington J.W."/>
            <person name="Wagner C."/>
            <person name="Geier B."/>
            <person name="Liebeke M."/>
            <person name="Enke H."/>
            <person name="Niedermeyer T.H.J."/>
            <person name="Wilde S.B."/>
        </authorList>
    </citation>
    <scope>NUCLEOTIDE SEQUENCE</scope>
    <source>
        <strain evidence="2 4">Thurmond2011</strain>
    </source>
</reference>
<dbReference type="EMBL" id="JAALHA020000011">
    <property type="protein sequence ID" value="MDR9897154.1"/>
    <property type="molecule type" value="Genomic_DNA"/>
</dbReference>
<keyword evidence="1" id="KW-0175">Coiled coil</keyword>
<evidence type="ECO:0000313" key="3">
    <source>
        <dbReference type="EMBL" id="MDR9900514.1"/>
    </source>
</evidence>
<comment type="caution">
    <text evidence="2">The sequence shown here is derived from an EMBL/GenBank/DDBJ whole genome shotgun (WGS) entry which is preliminary data.</text>
</comment>
<protein>
    <submittedName>
        <fullName evidence="2">Uncharacterized protein</fullName>
    </submittedName>
</protein>
<organism evidence="2 4">
    <name type="scientific">Aetokthonos hydrillicola Thurmond2011</name>
    <dbReference type="NCBI Taxonomy" id="2712845"/>
    <lineage>
        <taxon>Bacteria</taxon>
        <taxon>Bacillati</taxon>
        <taxon>Cyanobacteriota</taxon>
        <taxon>Cyanophyceae</taxon>
        <taxon>Nostocales</taxon>
        <taxon>Hapalosiphonaceae</taxon>
        <taxon>Aetokthonos</taxon>
    </lineage>
</organism>
<keyword evidence="4" id="KW-1185">Reference proteome</keyword>
<evidence type="ECO:0000313" key="2">
    <source>
        <dbReference type="EMBL" id="MDR9897154.1"/>
    </source>
</evidence>
<dbReference type="AlphaFoldDB" id="A0AAP5MBQ6"/>
<dbReference type="Proteomes" id="UP000667802">
    <property type="component" value="Unassembled WGS sequence"/>
</dbReference>
<name>A0AAP5MBQ6_9CYAN</name>
<accession>A0AAP5MBQ6</accession>
<feature type="coiled-coil region" evidence="1">
    <location>
        <begin position="46"/>
        <end position="80"/>
    </location>
</feature>
<evidence type="ECO:0000256" key="1">
    <source>
        <dbReference type="SAM" id="Coils"/>
    </source>
</evidence>
<reference evidence="2" key="2">
    <citation type="submission" date="2022-06" db="EMBL/GenBank/DDBJ databases">
        <title>More than just an Eagle Killer: The freshwater cyanobacterium Aetokthonos hydrillicola produces highly toxic dolastatin derivatives.</title>
        <authorList>
            <person name="Schwark M."/>
            <person name="Martinez Yerena J.A."/>
            <person name="Rohrborn K."/>
            <person name="Hrouzek P."/>
            <person name="Divoka P."/>
            <person name="Delawska K."/>
            <person name="Saha S."/>
            <person name="Wiley F."/>
            <person name="Enke H."/>
            <person name="Enke D."/>
            <person name="Wilde S.B."/>
            <person name="Vorreiter C."/>
            <person name="Sippl W."/>
            <person name="Sobotka R."/>
            <person name="Mares J."/>
            <person name="Niedermayer T.H.J."/>
        </authorList>
    </citation>
    <scope>NUCLEOTIDE SEQUENCE</scope>
    <source>
        <strain evidence="2">Thurmond2011</strain>
    </source>
</reference>
<dbReference type="RefSeq" id="WP_208348490.1">
    <property type="nucleotide sequence ID" value="NZ_JAALHA020000011.1"/>
</dbReference>
<proteinExistence type="predicted"/>
<dbReference type="EMBL" id="JAALHA020000035">
    <property type="protein sequence ID" value="MDR9900514.1"/>
    <property type="molecule type" value="Genomic_DNA"/>
</dbReference>
<sequence>MNQTDTTLTPEALEIWRALDEIDQDPCIGNLTEEQKNVLFDQFFSKEAKMARLQRVQRRKQDLEEQLTSLLAMEKQLLESLQE</sequence>